<dbReference type="HAMAP" id="MF_00040">
    <property type="entry name" value="RRF"/>
    <property type="match status" value="1"/>
</dbReference>
<keyword evidence="3 5" id="KW-0963">Cytoplasm</keyword>
<dbReference type="InterPro" id="IPR036191">
    <property type="entry name" value="RRF_sf"/>
</dbReference>
<dbReference type="Pfam" id="PF01765">
    <property type="entry name" value="RRF"/>
    <property type="match status" value="1"/>
</dbReference>
<evidence type="ECO:0000313" key="8">
    <source>
        <dbReference type="EMBL" id="KPL73577.1"/>
    </source>
</evidence>
<evidence type="ECO:0000256" key="1">
    <source>
        <dbReference type="ARBA" id="ARBA00004496"/>
    </source>
</evidence>
<evidence type="ECO:0000256" key="6">
    <source>
        <dbReference type="SAM" id="Coils"/>
    </source>
</evidence>
<dbReference type="GO" id="GO:0043023">
    <property type="term" value="F:ribosomal large subunit binding"/>
    <property type="evidence" value="ECO:0007669"/>
    <property type="project" value="TreeGrafter"/>
</dbReference>
<name>A0A0P6WY12_9CHLR</name>
<dbReference type="STRING" id="1134406.ADN00_14650"/>
<feature type="coiled-coil region" evidence="6">
    <location>
        <begin position="139"/>
        <end position="173"/>
    </location>
</feature>
<dbReference type="FunFam" id="3.30.1360.40:FF:000001">
    <property type="entry name" value="Ribosome-recycling factor"/>
    <property type="match status" value="1"/>
</dbReference>
<dbReference type="RefSeq" id="WP_075063777.1">
    <property type="nucleotide sequence ID" value="NZ_LGCL01000035.1"/>
</dbReference>
<dbReference type="EMBL" id="LGCL01000035">
    <property type="protein sequence ID" value="KPL73577.1"/>
    <property type="molecule type" value="Genomic_DNA"/>
</dbReference>
<comment type="similarity">
    <text evidence="2 5">Belongs to the RRF family.</text>
</comment>
<keyword evidence="9" id="KW-1185">Reference proteome</keyword>
<accession>A0A0P6WY12</accession>
<dbReference type="PATRIC" id="fig|1134406.4.peg.2096"/>
<dbReference type="GO" id="GO:0006415">
    <property type="term" value="P:translational termination"/>
    <property type="evidence" value="ECO:0007669"/>
    <property type="project" value="UniProtKB-UniRule"/>
</dbReference>
<dbReference type="Gene3D" id="3.30.1360.40">
    <property type="match status" value="1"/>
</dbReference>
<gene>
    <name evidence="5 8" type="primary">frr</name>
    <name evidence="8" type="ORF">ADN00_14650</name>
</gene>
<evidence type="ECO:0000256" key="4">
    <source>
        <dbReference type="ARBA" id="ARBA00022917"/>
    </source>
</evidence>
<dbReference type="OrthoDB" id="9804006at2"/>
<keyword evidence="4 5" id="KW-0648">Protein biosynthesis</keyword>
<evidence type="ECO:0000256" key="2">
    <source>
        <dbReference type="ARBA" id="ARBA00005912"/>
    </source>
</evidence>
<evidence type="ECO:0000256" key="3">
    <source>
        <dbReference type="ARBA" id="ARBA00022490"/>
    </source>
</evidence>
<dbReference type="InterPro" id="IPR002661">
    <property type="entry name" value="Ribosome_recyc_fac"/>
</dbReference>
<organism evidence="8 9">
    <name type="scientific">Ornatilinea apprima</name>
    <dbReference type="NCBI Taxonomy" id="1134406"/>
    <lineage>
        <taxon>Bacteria</taxon>
        <taxon>Bacillati</taxon>
        <taxon>Chloroflexota</taxon>
        <taxon>Anaerolineae</taxon>
        <taxon>Anaerolineales</taxon>
        <taxon>Anaerolineaceae</taxon>
        <taxon>Ornatilinea</taxon>
    </lineage>
</organism>
<sequence length="185" mass="21068">MIKETLKDAETRMQGAIDALEEDLATIRTGRATPALIEKMPVDYYGAPTPLQQLATISVPEARALMIRPFDPTTIKHIERAILASDLGLTPNNDGKVIRLNLPPLTEERRRDLAKVVHNRTEEARVAARNVRRDIVKDLRDFEKEKMISEDDMKRAEEELQKLTDKMIALIDQAGERKQKEVMEV</sequence>
<evidence type="ECO:0000259" key="7">
    <source>
        <dbReference type="Pfam" id="PF01765"/>
    </source>
</evidence>
<dbReference type="CDD" id="cd00520">
    <property type="entry name" value="RRF"/>
    <property type="match status" value="1"/>
</dbReference>
<dbReference type="Gene3D" id="1.10.132.20">
    <property type="entry name" value="Ribosome-recycling factor"/>
    <property type="match status" value="1"/>
</dbReference>
<evidence type="ECO:0000256" key="5">
    <source>
        <dbReference type="HAMAP-Rule" id="MF_00040"/>
    </source>
</evidence>
<comment type="subcellular location">
    <subcellularLocation>
        <location evidence="1 5">Cytoplasm</location>
    </subcellularLocation>
</comment>
<dbReference type="SUPFAM" id="SSF55194">
    <property type="entry name" value="Ribosome recycling factor, RRF"/>
    <property type="match status" value="1"/>
</dbReference>
<evidence type="ECO:0000313" key="9">
    <source>
        <dbReference type="Proteomes" id="UP000050417"/>
    </source>
</evidence>
<keyword evidence="6" id="KW-0175">Coiled coil</keyword>
<dbReference type="GO" id="GO:0005737">
    <property type="term" value="C:cytoplasm"/>
    <property type="evidence" value="ECO:0007669"/>
    <property type="project" value="UniProtKB-SubCell"/>
</dbReference>
<dbReference type="PANTHER" id="PTHR20982">
    <property type="entry name" value="RIBOSOME RECYCLING FACTOR"/>
    <property type="match status" value="1"/>
</dbReference>
<dbReference type="AlphaFoldDB" id="A0A0P6WY12"/>
<protein>
    <recommendedName>
        <fullName evidence="5">Ribosome-recycling factor</fullName>
        <shortName evidence="5">RRF</shortName>
    </recommendedName>
    <alternativeName>
        <fullName evidence="5">Ribosome-releasing factor</fullName>
    </alternativeName>
</protein>
<comment type="caution">
    <text evidence="8">The sequence shown here is derived from an EMBL/GenBank/DDBJ whole genome shotgun (WGS) entry which is preliminary data.</text>
</comment>
<reference evidence="8 9" key="1">
    <citation type="submission" date="2015-07" db="EMBL/GenBank/DDBJ databases">
        <title>Genome sequence of Ornatilinea apprima DSM 23815.</title>
        <authorList>
            <person name="Hemp J."/>
            <person name="Ward L.M."/>
            <person name="Pace L.A."/>
            <person name="Fischer W.W."/>
        </authorList>
    </citation>
    <scope>NUCLEOTIDE SEQUENCE [LARGE SCALE GENOMIC DNA]</scope>
    <source>
        <strain evidence="8 9">P3M-1</strain>
    </source>
</reference>
<proteinExistence type="inferred from homology"/>
<feature type="domain" description="Ribosome recycling factor" evidence="7">
    <location>
        <begin position="20"/>
        <end position="183"/>
    </location>
</feature>
<dbReference type="InterPro" id="IPR023584">
    <property type="entry name" value="Ribosome_recyc_fac_dom"/>
</dbReference>
<dbReference type="NCBIfam" id="TIGR00496">
    <property type="entry name" value="frr"/>
    <property type="match status" value="1"/>
</dbReference>
<dbReference type="PANTHER" id="PTHR20982:SF3">
    <property type="entry name" value="MITOCHONDRIAL RIBOSOME RECYCLING FACTOR PSEUDO 1"/>
    <property type="match status" value="1"/>
</dbReference>
<comment type="function">
    <text evidence="5">Responsible for the release of ribosomes from messenger RNA at the termination of protein biosynthesis. May increase the efficiency of translation by recycling ribosomes from one round of translation to another.</text>
</comment>
<dbReference type="FunFam" id="1.10.132.20:FF:000001">
    <property type="entry name" value="Ribosome-recycling factor"/>
    <property type="match status" value="1"/>
</dbReference>
<dbReference type="Proteomes" id="UP000050417">
    <property type="component" value="Unassembled WGS sequence"/>
</dbReference>